<dbReference type="Gene3D" id="3.30.457.10">
    <property type="entry name" value="Copper amine oxidase-like, N-terminal domain"/>
    <property type="match status" value="1"/>
</dbReference>
<dbReference type="InterPro" id="IPR036582">
    <property type="entry name" value="Mao_N_sf"/>
</dbReference>
<dbReference type="RefSeq" id="WP_052130005.1">
    <property type="nucleotide sequence ID" value="NZ_AVCY01000013.1"/>
</dbReference>
<comment type="caution">
    <text evidence="3">The sequence shown here is derived from an EMBL/GenBank/DDBJ whole genome shotgun (WGS) entry which is preliminary data.</text>
</comment>
<dbReference type="SUPFAM" id="SSF55383">
    <property type="entry name" value="Copper amine oxidase, domain N"/>
    <property type="match status" value="1"/>
</dbReference>
<dbReference type="eggNOG" id="COG4632">
    <property type="taxonomic scope" value="Bacteria"/>
</dbReference>
<sequence length="288" mass="32380">MKKIKVILSVVLFAFAFSYLTANNANAAGNISIDINGEKQSFSNKAIVENGNTLVPLRGIFEELGATVYWNPETQTINAKKGNTDVWLKIGSKQTKVNGVVNYISVPAKVKNGSTLVPLRFISESLGATVDWNQKAKSIKITQGGSNSNSGSGSTVGYISSIKSLNPTEVEKKIKTNATNKWPSDYTMQAYVIENHTEAYEELVNLSITSDDQYNILEQAFKKWNYEFEMVQYTYENQLEAYKWMKSLNPNTDTKKKILQDAISKWGTDYEMVRYTYETQLKAYDSLN</sequence>
<evidence type="ECO:0000313" key="4">
    <source>
        <dbReference type="Proteomes" id="UP000030408"/>
    </source>
</evidence>
<feature type="signal peptide" evidence="1">
    <location>
        <begin position="1"/>
        <end position="27"/>
    </location>
</feature>
<dbReference type="Proteomes" id="UP000030408">
    <property type="component" value="Unassembled WGS sequence"/>
</dbReference>
<evidence type="ECO:0000313" key="3">
    <source>
        <dbReference type="EMBL" id="KGR76856.1"/>
    </source>
</evidence>
<dbReference type="EMBL" id="JPVO01000043">
    <property type="protein sequence ID" value="KGR76856.1"/>
    <property type="molecule type" value="Genomic_DNA"/>
</dbReference>
<organism evidence="3 4">
    <name type="scientific">Ureibacillus sinduriensis BLB-1 = JCM 15800</name>
    <dbReference type="NCBI Taxonomy" id="1384057"/>
    <lineage>
        <taxon>Bacteria</taxon>
        <taxon>Bacillati</taxon>
        <taxon>Bacillota</taxon>
        <taxon>Bacilli</taxon>
        <taxon>Bacillales</taxon>
        <taxon>Caryophanaceae</taxon>
        <taxon>Ureibacillus</taxon>
    </lineage>
</organism>
<protein>
    <recommendedName>
        <fullName evidence="2">Copper amine oxidase-like N-terminal domain-containing protein</fullName>
    </recommendedName>
</protein>
<gene>
    <name evidence="3" type="ORF">CD33_05305</name>
</gene>
<name>A0A0A3HW96_9BACL</name>
<proteinExistence type="predicted"/>
<reference evidence="3 4" key="1">
    <citation type="submission" date="2014-02" db="EMBL/GenBank/DDBJ databases">
        <title>Draft genome sequence of Lysinibacillus sinduriensis JCM 15800.</title>
        <authorList>
            <person name="Zhang F."/>
            <person name="Wang G."/>
            <person name="Zhang L."/>
        </authorList>
    </citation>
    <scope>NUCLEOTIDE SEQUENCE [LARGE SCALE GENOMIC DNA]</scope>
    <source>
        <strain evidence="3 4">JCM 15800</strain>
    </source>
</reference>
<feature type="domain" description="Copper amine oxidase-like N-terminal" evidence="2">
    <location>
        <begin position="35"/>
        <end position="141"/>
    </location>
</feature>
<dbReference type="InterPro" id="IPR012854">
    <property type="entry name" value="Cu_amine_oxidase-like_N"/>
</dbReference>
<dbReference type="Pfam" id="PF07833">
    <property type="entry name" value="Cu_amine_oxidN1"/>
    <property type="match status" value="1"/>
</dbReference>
<evidence type="ECO:0000259" key="2">
    <source>
        <dbReference type="Pfam" id="PF07833"/>
    </source>
</evidence>
<evidence type="ECO:0000256" key="1">
    <source>
        <dbReference type="SAM" id="SignalP"/>
    </source>
</evidence>
<keyword evidence="1" id="KW-0732">Signal</keyword>
<dbReference type="AlphaFoldDB" id="A0A0A3HW96"/>
<feature type="chain" id="PRO_5002001280" description="Copper amine oxidase-like N-terminal domain-containing protein" evidence="1">
    <location>
        <begin position="28"/>
        <end position="288"/>
    </location>
</feature>
<keyword evidence="4" id="KW-1185">Reference proteome</keyword>
<dbReference type="STRING" id="1384057.CD33_05305"/>
<accession>A0A0A3HW96</accession>